<name>A0A6G4X2I0_9ACTN</name>
<dbReference type="AlphaFoldDB" id="A0A6G4X2I0"/>
<keyword evidence="4" id="KW-1185">Reference proteome</keyword>
<evidence type="ECO:0000313" key="4">
    <source>
        <dbReference type="Proteomes" id="UP000477722"/>
    </source>
</evidence>
<evidence type="ECO:0000256" key="1">
    <source>
        <dbReference type="ARBA" id="ARBA00023125"/>
    </source>
</evidence>
<dbReference type="Proteomes" id="UP000477722">
    <property type="component" value="Unassembled WGS sequence"/>
</dbReference>
<organism evidence="3 4">
    <name type="scientific">Streptomyces boncukensis</name>
    <dbReference type="NCBI Taxonomy" id="2711219"/>
    <lineage>
        <taxon>Bacteria</taxon>
        <taxon>Bacillati</taxon>
        <taxon>Actinomycetota</taxon>
        <taxon>Actinomycetes</taxon>
        <taxon>Kitasatosporales</taxon>
        <taxon>Streptomycetaceae</taxon>
        <taxon>Streptomyces</taxon>
    </lineage>
</organism>
<dbReference type="InterPro" id="IPR009057">
    <property type="entry name" value="Homeodomain-like_sf"/>
</dbReference>
<dbReference type="RefSeq" id="WP_165300735.1">
    <property type="nucleotide sequence ID" value="NZ_JAAKZZ010000262.1"/>
</dbReference>
<dbReference type="GO" id="GO:0003677">
    <property type="term" value="F:DNA binding"/>
    <property type="evidence" value="ECO:0007669"/>
    <property type="project" value="UniProtKB-KW"/>
</dbReference>
<dbReference type="SUPFAM" id="SSF46689">
    <property type="entry name" value="Homeodomain-like"/>
    <property type="match status" value="1"/>
</dbReference>
<dbReference type="Gene3D" id="1.10.10.60">
    <property type="entry name" value="Homeodomain-like"/>
    <property type="match status" value="1"/>
</dbReference>
<reference evidence="3 4" key="1">
    <citation type="submission" date="2020-02" db="EMBL/GenBank/DDBJ databases">
        <title>Whole-genome analyses of novel actinobacteria.</title>
        <authorList>
            <person name="Sahin N."/>
            <person name="Tatar D."/>
        </authorList>
    </citation>
    <scope>NUCLEOTIDE SEQUENCE [LARGE SCALE GENOMIC DNA]</scope>
    <source>
        <strain evidence="3 4">SB3404</strain>
    </source>
</reference>
<evidence type="ECO:0000313" key="3">
    <source>
        <dbReference type="EMBL" id="NGO71090.1"/>
    </source>
</evidence>
<dbReference type="EMBL" id="JAAKZZ010000262">
    <property type="protein sequence ID" value="NGO71090.1"/>
    <property type="molecule type" value="Genomic_DNA"/>
</dbReference>
<proteinExistence type="predicted"/>
<gene>
    <name evidence="3" type="ORF">G5C65_22550</name>
</gene>
<dbReference type="InterPro" id="IPR001647">
    <property type="entry name" value="HTH_TetR"/>
</dbReference>
<keyword evidence="1" id="KW-0238">DNA-binding</keyword>
<comment type="caution">
    <text evidence="3">The sequence shown here is derived from an EMBL/GenBank/DDBJ whole genome shotgun (WGS) entry which is preliminary data.</text>
</comment>
<evidence type="ECO:0000259" key="2">
    <source>
        <dbReference type="Pfam" id="PF00440"/>
    </source>
</evidence>
<feature type="domain" description="HTH tetR-type" evidence="2">
    <location>
        <begin position="32"/>
        <end position="69"/>
    </location>
</feature>
<accession>A0A6G4X2I0</accession>
<protein>
    <submittedName>
        <fullName evidence="3">Helix-turn-helix transcriptional regulator</fullName>
    </submittedName>
</protein>
<sequence>MGGDHANGTAGSTPGTAAPRVPLTHARIAAAVAEVGFDRATTTNVARHLGVDQSSLYRHIGSREEMVRQAAELVIAAVEWPDADDWRGYLGGLADALWELFEAYPGLAEELQLMHRLPDASYRMLVTVAHRLRSLGFPLRTAVLLVDTVSDTMADAFLGPPPRNAPAAPGEVPGVPDPAPYLAELARARATDRRAYWRARLDLLLTGAAVSDAGERSAPVP</sequence>
<dbReference type="InterPro" id="IPR036271">
    <property type="entry name" value="Tet_transcr_reg_TetR-rel_C_sf"/>
</dbReference>
<dbReference type="Gene3D" id="1.10.357.10">
    <property type="entry name" value="Tetracycline Repressor, domain 2"/>
    <property type="match status" value="1"/>
</dbReference>
<dbReference type="Pfam" id="PF00440">
    <property type="entry name" value="TetR_N"/>
    <property type="match status" value="1"/>
</dbReference>
<dbReference type="SUPFAM" id="SSF48498">
    <property type="entry name" value="Tetracyclin repressor-like, C-terminal domain"/>
    <property type="match status" value="1"/>
</dbReference>